<dbReference type="RefSeq" id="WP_318749127.1">
    <property type="nucleotide sequence ID" value="NZ_JAWUDL010000006.1"/>
</dbReference>
<organism evidence="1 2">
    <name type="scientific">Bifidobacterium longum</name>
    <dbReference type="NCBI Taxonomy" id="216816"/>
    <lineage>
        <taxon>Bacteria</taxon>
        <taxon>Bacillati</taxon>
        <taxon>Actinomycetota</taxon>
        <taxon>Actinomycetes</taxon>
        <taxon>Bifidobacteriales</taxon>
        <taxon>Bifidobacteriaceae</taxon>
        <taxon>Bifidobacterium</taxon>
    </lineage>
</organism>
<accession>A0AAW9CGJ4</accession>
<dbReference type="AlphaFoldDB" id="A0AAW9CGJ4"/>
<dbReference type="EMBL" id="JAWUDL010000006">
    <property type="protein sequence ID" value="MDW7546112.1"/>
    <property type="molecule type" value="Genomic_DNA"/>
</dbReference>
<evidence type="ECO:0000313" key="1">
    <source>
        <dbReference type="EMBL" id="MDW7546112.1"/>
    </source>
</evidence>
<gene>
    <name evidence="1" type="ORF">SCX10_04595</name>
</gene>
<sequence length="273" mass="28680">MTVELITGYAGTPHIGSDDIGAFQAGIVGPGDYALATGNQLKATMSNANTIAVQSGDAVLNGRHVHLTGTTTATVQSGTQGQKRNDKVVLRYTKNTTTGVETCSIVVLKGTPTTGTPADPAHNTGSILDGVATHDMPLYRIPINGITVGTLVPLFNVLKPMTDVWDSLAQRSTGWRVPYSRDSVLLTRIGNICFMGGNVKFDQSGENNYTKAQEKIPEGYRPVSVNTPVAVFGGNTTFICYGEANGTVTMLGNPNSAYAGCTGVWRTADPVPA</sequence>
<name>A0AAW9CGJ4_BIFLN</name>
<dbReference type="Proteomes" id="UP001272183">
    <property type="component" value="Unassembled WGS sequence"/>
</dbReference>
<evidence type="ECO:0000313" key="2">
    <source>
        <dbReference type="Proteomes" id="UP001272183"/>
    </source>
</evidence>
<proteinExistence type="predicted"/>
<protein>
    <submittedName>
        <fullName evidence="1">Uncharacterized protein</fullName>
    </submittedName>
</protein>
<comment type="caution">
    <text evidence="1">The sequence shown here is derived from an EMBL/GenBank/DDBJ whole genome shotgun (WGS) entry which is preliminary data.</text>
</comment>
<reference evidence="1" key="1">
    <citation type="submission" date="2023-10" db="EMBL/GenBank/DDBJ databases">
        <title>Supernatant from a Refined Defined Microbial Community Protects Mice from Clostridioides difficile Infection.</title>
        <authorList>
            <person name="Douchant K."/>
            <person name="He S.-M."/>
            <person name="Noordhof C."/>
            <person name="Greenlaw J."/>
            <person name="Schroeter K."/>
            <person name="Vancuren S.J."/>
            <person name="Sjaarda C."/>
            <person name="Allen-Vercoe E."/>
            <person name="Gloor G.B."/>
            <person name="Vanner S.J."/>
            <person name="Petrof E.O."/>
            <person name="Sheth P.M."/>
            <person name="Guzman M."/>
        </authorList>
    </citation>
    <scope>NUCLEOTIDE SEQUENCE</scope>
    <source>
        <strain evidence="1">16-6-I_4_FM</strain>
    </source>
</reference>